<dbReference type="Pfam" id="PF01535">
    <property type="entry name" value="PPR"/>
    <property type="match status" value="4"/>
</dbReference>
<dbReference type="InterPro" id="IPR057027">
    <property type="entry name" value="TPR_mt"/>
</dbReference>
<dbReference type="PANTHER" id="PTHR47934">
    <property type="entry name" value="PENTATRICOPEPTIDE REPEAT-CONTAINING PROTEIN PET309, MITOCHONDRIAL"/>
    <property type="match status" value="1"/>
</dbReference>
<evidence type="ECO:0000256" key="1">
    <source>
        <dbReference type="ARBA" id="ARBA00007626"/>
    </source>
</evidence>
<feature type="repeat" description="PPR" evidence="3">
    <location>
        <begin position="427"/>
        <end position="461"/>
    </location>
</feature>
<feature type="repeat" description="PPR" evidence="3">
    <location>
        <begin position="310"/>
        <end position="344"/>
    </location>
</feature>
<dbReference type="InterPro" id="IPR011990">
    <property type="entry name" value="TPR-like_helical_dom_sf"/>
</dbReference>
<dbReference type="Gene3D" id="1.25.40.10">
    <property type="entry name" value="Tetratricopeptide repeat domain"/>
    <property type="match status" value="4"/>
</dbReference>
<feature type="repeat" description="PPR" evidence="3">
    <location>
        <begin position="168"/>
        <end position="202"/>
    </location>
</feature>
<comment type="similarity">
    <text evidence="1">Belongs to the PPR family. P subfamily.</text>
</comment>
<sequence>MIMADLMYIGSHISVCTNTRQTQTYCCLRKRDLKPHLPSVSFFSFGFEVKIVNKKSLRVKYSELESVCEAQSVPVQEGREGVCENYSQSTLPPWGDLSDQNSEYEHHSDFRSEKSVNPVHTFEDEMYYLEERDEEILSNRVLKLSRSNKIRSALALYRSMLFSDLLPNSHACNSLVYCLLRNERLDDALNVFDFMKSRDIATGHTYSLILKAVARFRDSDAALRIFEEAEQNKKAMKCLDTVVYNTLISIFGKADEWARVERIWRSLQENGPKGTAVTYRILICTFVRCGQNELALDAYHEMIKNGLGPHEDAMQAIIGACAREGKWDLALNVFRNMMDSKLKPSLITCNALLNSLGKASQVKLAFEIYNLMKSLGYLPDAYTWNSLIGALNRAERYADALRLFRLGLWEMAVEIIWEMEVSGSPVSVVSYNLVIGACEVARKPKVALQVYEQMARQKLSPDVFTRLSLVRSCVWGSLWNKVEEILKAEPNGSLYNAAIQGMCLKGRADLARELYKKMHEMGLKPEGKTRALMLQNLQKG</sequence>
<keyword evidence="2" id="KW-0677">Repeat</keyword>
<feature type="repeat" description="PPR" evidence="3">
    <location>
        <begin position="345"/>
        <end position="379"/>
    </location>
</feature>
<evidence type="ECO:0000256" key="3">
    <source>
        <dbReference type="PROSITE-ProRule" id="PRU00708"/>
    </source>
</evidence>
<evidence type="ECO:0000259" key="4">
    <source>
        <dbReference type="Pfam" id="PF23276"/>
    </source>
</evidence>
<dbReference type="Proteomes" id="UP001153555">
    <property type="component" value="Unassembled WGS sequence"/>
</dbReference>
<dbReference type="GO" id="GO:0007005">
    <property type="term" value="P:mitochondrion organization"/>
    <property type="evidence" value="ECO:0007669"/>
    <property type="project" value="TreeGrafter"/>
</dbReference>
<evidence type="ECO:0000313" key="5">
    <source>
        <dbReference type="EMBL" id="CAA0828383.1"/>
    </source>
</evidence>
<evidence type="ECO:0000256" key="2">
    <source>
        <dbReference type="ARBA" id="ARBA00022737"/>
    </source>
</evidence>
<proteinExistence type="inferred from homology"/>
<dbReference type="OrthoDB" id="185373at2759"/>
<dbReference type="InterPro" id="IPR002885">
    <property type="entry name" value="PPR_rpt"/>
</dbReference>
<gene>
    <name evidence="5" type="ORF">SHERM_24078</name>
</gene>
<comment type="caution">
    <text evidence="5">The sequence shown here is derived from an EMBL/GenBank/DDBJ whole genome shotgun (WGS) entry which is preliminary data.</text>
</comment>
<name>A0A9N7RG26_STRHE</name>
<dbReference type="PANTHER" id="PTHR47934:SF6">
    <property type="entry name" value="MITOCHONDRIAL GROUP I INTRON SPLICING FACTOR CCM1-RELATED"/>
    <property type="match status" value="1"/>
</dbReference>
<dbReference type="NCBIfam" id="TIGR00756">
    <property type="entry name" value="PPR"/>
    <property type="match status" value="7"/>
</dbReference>
<feature type="repeat" description="PPR" evidence="3">
    <location>
        <begin position="491"/>
        <end position="525"/>
    </location>
</feature>
<dbReference type="EMBL" id="CACSLK010027752">
    <property type="protein sequence ID" value="CAA0828383.1"/>
    <property type="molecule type" value="Genomic_DNA"/>
</dbReference>
<feature type="domain" description="Pentatricopeptide repeat-containing protein-mitochondrial" evidence="4">
    <location>
        <begin position="315"/>
        <end position="453"/>
    </location>
</feature>
<dbReference type="AlphaFoldDB" id="A0A9N7RG26"/>
<feature type="repeat" description="PPR" evidence="3">
    <location>
        <begin position="240"/>
        <end position="274"/>
    </location>
</feature>
<organism evidence="5 6">
    <name type="scientific">Striga hermonthica</name>
    <name type="common">Purple witchweed</name>
    <name type="synonym">Buchnera hermonthica</name>
    <dbReference type="NCBI Taxonomy" id="68872"/>
    <lineage>
        <taxon>Eukaryota</taxon>
        <taxon>Viridiplantae</taxon>
        <taxon>Streptophyta</taxon>
        <taxon>Embryophyta</taxon>
        <taxon>Tracheophyta</taxon>
        <taxon>Spermatophyta</taxon>
        <taxon>Magnoliopsida</taxon>
        <taxon>eudicotyledons</taxon>
        <taxon>Gunneridae</taxon>
        <taxon>Pentapetalae</taxon>
        <taxon>asterids</taxon>
        <taxon>lamiids</taxon>
        <taxon>Lamiales</taxon>
        <taxon>Orobanchaceae</taxon>
        <taxon>Buchnereae</taxon>
        <taxon>Striga</taxon>
    </lineage>
</organism>
<dbReference type="GO" id="GO:0006396">
    <property type="term" value="P:RNA processing"/>
    <property type="evidence" value="ECO:0007669"/>
    <property type="project" value="TreeGrafter"/>
</dbReference>
<evidence type="ECO:0000313" key="6">
    <source>
        <dbReference type="Proteomes" id="UP001153555"/>
    </source>
</evidence>
<dbReference type="GO" id="GO:0005739">
    <property type="term" value="C:mitochondrion"/>
    <property type="evidence" value="ECO:0007669"/>
    <property type="project" value="TreeGrafter"/>
</dbReference>
<keyword evidence="6" id="KW-1185">Reference proteome</keyword>
<dbReference type="GO" id="GO:0003729">
    <property type="term" value="F:mRNA binding"/>
    <property type="evidence" value="ECO:0007669"/>
    <property type="project" value="TreeGrafter"/>
</dbReference>
<dbReference type="PROSITE" id="PS51375">
    <property type="entry name" value="PPR"/>
    <property type="match status" value="7"/>
</dbReference>
<reference evidence="5" key="1">
    <citation type="submission" date="2019-12" db="EMBL/GenBank/DDBJ databases">
        <authorList>
            <person name="Scholes J."/>
        </authorList>
    </citation>
    <scope>NUCLEOTIDE SEQUENCE</scope>
</reference>
<accession>A0A9N7RG26</accession>
<feature type="repeat" description="PPR" evidence="3">
    <location>
        <begin position="275"/>
        <end position="309"/>
    </location>
</feature>
<dbReference type="Pfam" id="PF23276">
    <property type="entry name" value="TPR_24"/>
    <property type="match status" value="1"/>
</dbReference>
<dbReference type="InterPro" id="IPR051114">
    <property type="entry name" value="Mito_RNA_Proc_CCM1"/>
</dbReference>
<protein>
    <submittedName>
        <fullName evidence="5">Pentatricopeptide repeat-containing protein</fullName>
    </submittedName>
</protein>